<comment type="caution">
    <text evidence="1">The sequence shown here is derived from an EMBL/GenBank/DDBJ whole genome shotgun (WGS) entry which is preliminary data.</text>
</comment>
<name>A0ACB0IDC8_TRIPR</name>
<keyword evidence="2" id="KW-1185">Reference proteome</keyword>
<gene>
    <name evidence="1" type="ORF">MILVUS5_LOCUS1871</name>
</gene>
<organism evidence="1 2">
    <name type="scientific">Trifolium pratense</name>
    <name type="common">Red clover</name>
    <dbReference type="NCBI Taxonomy" id="57577"/>
    <lineage>
        <taxon>Eukaryota</taxon>
        <taxon>Viridiplantae</taxon>
        <taxon>Streptophyta</taxon>
        <taxon>Embryophyta</taxon>
        <taxon>Tracheophyta</taxon>
        <taxon>Spermatophyta</taxon>
        <taxon>Magnoliopsida</taxon>
        <taxon>eudicotyledons</taxon>
        <taxon>Gunneridae</taxon>
        <taxon>Pentapetalae</taxon>
        <taxon>rosids</taxon>
        <taxon>fabids</taxon>
        <taxon>Fabales</taxon>
        <taxon>Fabaceae</taxon>
        <taxon>Papilionoideae</taxon>
        <taxon>50 kb inversion clade</taxon>
        <taxon>NPAAA clade</taxon>
        <taxon>Hologalegina</taxon>
        <taxon>IRL clade</taxon>
        <taxon>Trifolieae</taxon>
        <taxon>Trifolium</taxon>
    </lineage>
</organism>
<evidence type="ECO:0000313" key="1">
    <source>
        <dbReference type="EMBL" id="CAJ2630000.1"/>
    </source>
</evidence>
<evidence type="ECO:0000313" key="2">
    <source>
        <dbReference type="Proteomes" id="UP001177021"/>
    </source>
</evidence>
<dbReference type="Proteomes" id="UP001177021">
    <property type="component" value="Unassembled WGS sequence"/>
</dbReference>
<protein>
    <submittedName>
        <fullName evidence="1">Uncharacterized protein</fullName>
    </submittedName>
</protein>
<dbReference type="EMBL" id="CASHSV030000001">
    <property type="protein sequence ID" value="CAJ2630000.1"/>
    <property type="molecule type" value="Genomic_DNA"/>
</dbReference>
<sequence length="180" mass="19762">MEEVLEGINTGNQCWIRFDVFSGKLMNVNDEGGSNRSRNVNEQNMIIPVGPQPSQPITHQMERGGTSSGTNFKGGIDSTLLTAIITSPKHMLPNNASSLGLTMIPYQKLLKGEATSIQAEEGVPKKRPRNENEMLNQDMQVDEEITATRVAEADIIMQKNPLFDVNIVMAGPAHQACQKK</sequence>
<reference evidence="1" key="1">
    <citation type="submission" date="2023-10" db="EMBL/GenBank/DDBJ databases">
        <authorList>
            <person name="Rodriguez Cubillos JULIANA M."/>
            <person name="De Vega J."/>
        </authorList>
    </citation>
    <scope>NUCLEOTIDE SEQUENCE</scope>
</reference>
<accession>A0ACB0IDC8</accession>
<proteinExistence type="predicted"/>